<dbReference type="InterPro" id="IPR016032">
    <property type="entry name" value="Sig_transdc_resp-reg_C-effctor"/>
</dbReference>
<dbReference type="KEGG" id="saqt:GJV85_03095"/>
<dbReference type="InterPro" id="IPR000792">
    <property type="entry name" value="Tscrpt_reg_LuxR_C"/>
</dbReference>
<feature type="domain" description="HTH luxR-type" evidence="4">
    <location>
        <begin position="132"/>
        <end position="194"/>
    </location>
</feature>
<keyword evidence="2" id="KW-0238">DNA-binding</keyword>
<evidence type="ECO:0000259" key="4">
    <source>
        <dbReference type="PROSITE" id="PS50043"/>
    </source>
</evidence>
<proteinExistence type="predicted"/>
<reference evidence="5" key="1">
    <citation type="submission" date="2019-11" db="EMBL/GenBank/DDBJ databases">
        <authorList>
            <person name="Kojima H."/>
        </authorList>
    </citation>
    <scope>NUCLEOTIDE SEQUENCE</scope>
    <source>
        <strain evidence="5">H1576</strain>
    </source>
</reference>
<dbReference type="Gene3D" id="3.40.50.2300">
    <property type="match status" value="1"/>
</dbReference>
<dbReference type="EMBL" id="CP046072">
    <property type="protein sequence ID" value="QSZ41139.1"/>
    <property type="molecule type" value="Genomic_DNA"/>
</dbReference>
<dbReference type="CDD" id="cd06170">
    <property type="entry name" value="LuxR_C_like"/>
    <property type="match status" value="1"/>
</dbReference>
<keyword evidence="6" id="KW-1185">Reference proteome</keyword>
<dbReference type="PROSITE" id="PS00622">
    <property type="entry name" value="HTH_LUXR_1"/>
    <property type="match status" value="1"/>
</dbReference>
<keyword evidence="3" id="KW-0804">Transcription</keyword>
<dbReference type="PANTHER" id="PTHR44688">
    <property type="entry name" value="DNA-BINDING TRANSCRIPTIONAL ACTIVATOR DEVR_DOSR"/>
    <property type="match status" value="1"/>
</dbReference>
<name>A0A975GCC8_9BACT</name>
<dbReference type="AlphaFoldDB" id="A0A975GCC8"/>
<evidence type="ECO:0000256" key="2">
    <source>
        <dbReference type="ARBA" id="ARBA00023125"/>
    </source>
</evidence>
<dbReference type="Proteomes" id="UP000671852">
    <property type="component" value="Chromosome"/>
</dbReference>
<dbReference type="SMART" id="SM00421">
    <property type="entry name" value="HTH_LUXR"/>
    <property type="match status" value="1"/>
</dbReference>
<protein>
    <recommendedName>
        <fullName evidence="4">HTH luxR-type domain-containing protein</fullName>
    </recommendedName>
</protein>
<keyword evidence="1" id="KW-0805">Transcription regulation</keyword>
<sequence>MKTVLYSDDINLLSHWQKSLENLCDVYDDLDSLYEIKESIIIINFSACLPECSYVLAELNKNNNRVLILHRTPDFEVAKKMIHLGAFGYGNALMRDHFIVSAVNTIRDGMVWLYPEYTSQLIMEIRPKEENQDALLVSLTSREKEVALLLKDGLTYKDIAIKLDITPRTVKAHAQNTYAKLHVKDRVALALLLK</sequence>
<dbReference type="GO" id="GO:0003677">
    <property type="term" value="F:DNA binding"/>
    <property type="evidence" value="ECO:0007669"/>
    <property type="project" value="UniProtKB-KW"/>
</dbReference>
<evidence type="ECO:0000256" key="1">
    <source>
        <dbReference type="ARBA" id="ARBA00023015"/>
    </source>
</evidence>
<dbReference type="RefSeq" id="WP_207562411.1">
    <property type="nucleotide sequence ID" value="NZ_CP046072.1"/>
</dbReference>
<reference evidence="5" key="2">
    <citation type="submission" date="2021-04" db="EMBL/GenBank/DDBJ databases">
        <title>Isolation and characterization of a novel species of the genus Sulfurimonas.</title>
        <authorList>
            <person name="Fukui M."/>
        </authorList>
    </citation>
    <scope>NUCLEOTIDE SEQUENCE</scope>
    <source>
        <strain evidence="5">H1576</strain>
    </source>
</reference>
<gene>
    <name evidence="5" type="ORF">GJV85_03095</name>
</gene>
<organism evidence="5 6">
    <name type="scientific">Sulfurimonas aquatica</name>
    <dbReference type="NCBI Taxonomy" id="2672570"/>
    <lineage>
        <taxon>Bacteria</taxon>
        <taxon>Pseudomonadati</taxon>
        <taxon>Campylobacterota</taxon>
        <taxon>Epsilonproteobacteria</taxon>
        <taxon>Campylobacterales</taxon>
        <taxon>Sulfurimonadaceae</taxon>
        <taxon>Sulfurimonas</taxon>
    </lineage>
</organism>
<evidence type="ECO:0000313" key="5">
    <source>
        <dbReference type="EMBL" id="QSZ41139.1"/>
    </source>
</evidence>
<dbReference type="Pfam" id="PF00196">
    <property type="entry name" value="GerE"/>
    <property type="match status" value="1"/>
</dbReference>
<accession>A0A975GCC8</accession>
<evidence type="ECO:0000313" key="6">
    <source>
        <dbReference type="Proteomes" id="UP000671852"/>
    </source>
</evidence>
<dbReference type="PANTHER" id="PTHR44688:SF16">
    <property type="entry name" value="DNA-BINDING TRANSCRIPTIONAL ACTIVATOR DEVR_DOSR"/>
    <property type="match status" value="1"/>
</dbReference>
<dbReference type="PRINTS" id="PR00038">
    <property type="entry name" value="HTHLUXR"/>
</dbReference>
<evidence type="ECO:0000256" key="3">
    <source>
        <dbReference type="ARBA" id="ARBA00023163"/>
    </source>
</evidence>
<dbReference type="PROSITE" id="PS50043">
    <property type="entry name" value="HTH_LUXR_2"/>
    <property type="match status" value="1"/>
</dbReference>
<dbReference type="SUPFAM" id="SSF46894">
    <property type="entry name" value="C-terminal effector domain of the bipartite response regulators"/>
    <property type="match status" value="1"/>
</dbReference>
<dbReference type="GO" id="GO:0006355">
    <property type="term" value="P:regulation of DNA-templated transcription"/>
    <property type="evidence" value="ECO:0007669"/>
    <property type="project" value="InterPro"/>
</dbReference>